<evidence type="ECO:0000256" key="2">
    <source>
        <dbReference type="SAM" id="Phobius"/>
    </source>
</evidence>
<keyword evidence="2" id="KW-1133">Transmembrane helix</keyword>
<name>A0A9W7G375_9STRA</name>
<keyword evidence="2" id="KW-0812">Transmembrane</keyword>
<organism evidence="3 4">
    <name type="scientific">Triparma columacea</name>
    <dbReference type="NCBI Taxonomy" id="722753"/>
    <lineage>
        <taxon>Eukaryota</taxon>
        <taxon>Sar</taxon>
        <taxon>Stramenopiles</taxon>
        <taxon>Ochrophyta</taxon>
        <taxon>Bolidophyceae</taxon>
        <taxon>Parmales</taxon>
        <taxon>Triparmaceae</taxon>
        <taxon>Triparma</taxon>
    </lineage>
</organism>
<feature type="non-terminal residue" evidence="3">
    <location>
        <position position="1"/>
    </location>
</feature>
<comment type="caution">
    <text evidence="3">The sequence shown here is derived from an EMBL/GenBank/DDBJ whole genome shotgun (WGS) entry which is preliminary data.</text>
</comment>
<evidence type="ECO:0000313" key="3">
    <source>
        <dbReference type="EMBL" id="GMI31728.1"/>
    </source>
</evidence>
<gene>
    <name evidence="3" type="ORF">TrCOL_g8317</name>
</gene>
<dbReference type="OrthoDB" id="190260at2759"/>
<sequence length="710" mass="78117">MSQFSDATEDDVSFHTSDIDTENPMRAPTLSMRSSILEVESAPTKSHQTSPGPCCKCCSCCNRCWSCIISPLFHKNPYIRLPARFLAFLLFVYFFYSIYVISDLLKLLKCERASCDDWCVKMDVGRIVSLGRSDNHLDFQTEAIFRYPARTQVGMGESELKLNYAGKTMMVMTSSVPTFLHEDGTVSNTLMHGESRMYVNASGELSNLDLGAKLFGKVMSEKAVELEIEVKATVTTWAFSYFPITLTMPPRKEAYTCRQVNASTICDVGTLEQFNEISCVAPNMYPIQDPIIHSINFLPSEPETPNHVKLWSNFTVDHGSSLKLFADFPTISVNVFTTDSFHPYSEQDRLTNEYVPIATVTVMEAKMHGKVVTGLVEIDIEGTDDQIVEFQDVIDILLDDSDEPEVLLYIQGIADTGNNAFLQRILALMPTIKMLDYENVNVNTIASNFNLSDTVKLQSVSLTSIGEDPEGNLETGVSSTMYLNIPYNCFGEVPPISMDLLDPDDTSNVLLRGVLDALTLNGEKSPATGDVRVSIIDPGRLITLAGDGRVAELKLTGTPSSSLFLSQVLAMQELDLEPVISGMLNGKNASIDLNSFDVNASLTFEESSSLSSTNPTFQSFFNANISNVPVTFDVNIGALNLTITSSYPSSASQESVFQLVTSETKCPKDEFCSVNAAMSIMTIPTRSMLTTYTDHKEVTVSGYGTISSEP</sequence>
<evidence type="ECO:0000313" key="4">
    <source>
        <dbReference type="Proteomes" id="UP001165065"/>
    </source>
</evidence>
<keyword evidence="4" id="KW-1185">Reference proteome</keyword>
<proteinExistence type="predicted"/>
<accession>A0A9W7G375</accession>
<feature type="region of interest" description="Disordered" evidence="1">
    <location>
        <begin position="1"/>
        <end position="26"/>
    </location>
</feature>
<evidence type="ECO:0000256" key="1">
    <source>
        <dbReference type="SAM" id="MobiDB-lite"/>
    </source>
</evidence>
<feature type="transmembrane region" description="Helical" evidence="2">
    <location>
        <begin position="85"/>
        <end position="105"/>
    </location>
</feature>
<dbReference type="EMBL" id="BRYA01000755">
    <property type="protein sequence ID" value="GMI31728.1"/>
    <property type="molecule type" value="Genomic_DNA"/>
</dbReference>
<keyword evidence="2" id="KW-0472">Membrane</keyword>
<dbReference type="AlphaFoldDB" id="A0A9W7G375"/>
<protein>
    <submittedName>
        <fullName evidence="3">Uncharacterized protein</fullName>
    </submittedName>
</protein>
<reference evidence="4" key="1">
    <citation type="journal article" date="2023" name="Commun. Biol.">
        <title>Genome analysis of Parmales, the sister group of diatoms, reveals the evolutionary specialization of diatoms from phago-mixotrophs to photoautotrophs.</title>
        <authorList>
            <person name="Ban H."/>
            <person name="Sato S."/>
            <person name="Yoshikawa S."/>
            <person name="Yamada K."/>
            <person name="Nakamura Y."/>
            <person name="Ichinomiya M."/>
            <person name="Sato N."/>
            <person name="Blanc-Mathieu R."/>
            <person name="Endo H."/>
            <person name="Kuwata A."/>
            <person name="Ogata H."/>
        </authorList>
    </citation>
    <scope>NUCLEOTIDE SEQUENCE [LARGE SCALE GENOMIC DNA]</scope>
</reference>
<dbReference type="Proteomes" id="UP001165065">
    <property type="component" value="Unassembled WGS sequence"/>
</dbReference>